<feature type="region of interest" description="Disordered" evidence="1">
    <location>
        <begin position="136"/>
        <end position="155"/>
    </location>
</feature>
<proteinExistence type="predicted"/>
<gene>
    <name evidence="2" type="ORF">MAR_008583</name>
</gene>
<protein>
    <submittedName>
        <fullName evidence="2">Uncharacterized protein</fullName>
    </submittedName>
</protein>
<dbReference type="Proteomes" id="UP001164746">
    <property type="component" value="Chromosome 4"/>
</dbReference>
<accession>A0ABY7DX31</accession>
<feature type="region of interest" description="Disordered" evidence="1">
    <location>
        <begin position="71"/>
        <end position="125"/>
    </location>
</feature>
<feature type="region of interest" description="Disordered" evidence="1">
    <location>
        <begin position="30"/>
        <end position="50"/>
    </location>
</feature>
<feature type="compositionally biased region" description="Basic and acidic residues" evidence="1">
    <location>
        <begin position="146"/>
        <end position="155"/>
    </location>
</feature>
<feature type="compositionally biased region" description="Basic and acidic residues" evidence="1">
    <location>
        <begin position="30"/>
        <end position="44"/>
    </location>
</feature>
<name>A0ABY7DX31_MYAAR</name>
<evidence type="ECO:0000313" key="2">
    <source>
        <dbReference type="EMBL" id="WAR02025.1"/>
    </source>
</evidence>
<evidence type="ECO:0000313" key="3">
    <source>
        <dbReference type="Proteomes" id="UP001164746"/>
    </source>
</evidence>
<dbReference type="EMBL" id="CP111015">
    <property type="protein sequence ID" value="WAR02025.1"/>
    <property type="molecule type" value="Genomic_DNA"/>
</dbReference>
<keyword evidence="3" id="KW-1185">Reference proteome</keyword>
<reference evidence="2" key="1">
    <citation type="submission" date="2022-11" db="EMBL/GenBank/DDBJ databases">
        <title>Centuries of genome instability and evolution in soft-shell clam transmissible cancer (bioRxiv).</title>
        <authorList>
            <person name="Hart S.F.M."/>
            <person name="Yonemitsu M.A."/>
            <person name="Giersch R.M."/>
            <person name="Beal B.F."/>
            <person name="Arriagada G."/>
            <person name="Davis B.W."/>
            <person name="Ostrander E.A."/>
            <person name="Goff S.P."/>
            <person name="Metzger M.J."/>
        </authorList>
    </citation>
    <scope>NUCLEOTIDE SEQUENCE</scope>
    <source>
        <strain evidence="2">MELC-2E11</strain>
        <tissue evidence="2">Siphon/mantle</tissue>
    </source>
</reference>
<evidence type="ECO:0000256" key="1">
    <source>
        <dbReference type="SAM" id="MobiDB-lite"/>
    </source>
</evidence>
<sequence length="178" mass="20750">MVVETEKALSGPKTGVSIADNVQCTYSRRQTDKKATVQDGKDVVQENGEQFEQQEMVDKFIQDVIEKARAEYKRQQKAESKKGSKRRKEKSRDQPTKNKSSKKKSAISKGTKKKHHYKYSDPVDENEILGYVEKEEETQLQWSPNFEDKRKEERRQENAYNRLAAPLRRLFMCCIGKT</sequence>
<feature type="compositionally biased region" description="Basic residues" evidence="1">
    <location>
        <begin position="99"/>
        <end position="117"/>
    </location>
</feature>
<organism evidence="2 3">
    <name type="scientific">Mya arenaria</name>
    <name type="common">Soft-shell clam</name>
    <dbReference type="NCBI Taxonomy" id="6604"/>
    <lineage>
        <taxon>Eukaryota</taxon>
        <taxon>Metazoa</taxon>
        <taxon>Spiralia</taxon>
        <taxon>Lophotrochozoa</taxon>
        <taxon>Mollusca</taxon>
        <taxon>Bivalvia</taxon>
        <taxon>Autobranchia</taxon>
        <taxon>Heteroconchia</taxon>
        <taxon>Euheterodonta</taxon>
        <taxon>Imparidentia</taxon>
        <taxon>Neoheterodontei</taxon>
        <taxon>Myida</taxon>
        <taxon>Myoidea</taxon>
        <taxon>Myidae</taxon>
        <taxon>Mya</taxon>
    </lineage>
</organism>
<feature type="compositionally biased region" description="Basic and acidic residues" evidence="1">
    <location>
        <begin position="71"/>
        <end position="82"/>
    </location>
</feature>